<name>A0A1G7MMN7_CHIFI</name>
<evidence type="ECO:0000256" key="1">
    <source>
        <dbReference type="SAM" id="SignalP"/>
    </source>
</evidence>
<dbReference type="Proteomes" id="UP000199045">
    <property type="component" value="Unassembled WGS sequence"/>
</dbReference>
<dbReference type="InterPro" id="IPR006530">
    <property type="entry name" value="YD"/>
</dbReference>
<accession>A0A1G7MMN7</accession>
<dbReference type="EMBL" id="FNBN01000002">
    <property type="protein sequence ID" value="SDF63055.1"/>
    <property type="molecule type" value="Genomic_DNA"/>
</dbReference>
<gene>
    <name evidence="2" type="ORF">SAMN04488121_102499</name>
</gene>
<dbReference type="OrthoDB" id="680656at2"/>
<reference evidence="3" key="1">
    <citation type="submission" date="2016-10" db="EMBL/GenBank/DDBJ databases">
        <authorList>
            <person name="Varghese N."/>
            <person name="Submissions S."/>
        </authorList>
    </citation>
    <scope>NUCLEOTIDE SEQUENCE [LARGE SCALE GENOMIC DNA]</scope>
    <source>
        <strain evidence="3">DSM 527</strain>
    </source>
</reference>
<proteinExistence type="predicted"/>
<organism evidence="2 3">
    <name type="scientific">Chitinophaga filiformis</name>
    <name type="common">Myxococcus filiformis</name>
    <name type="synonym">Flexibacter filiformis</name>
    <dbReference type="NCBI Taxonomy" id="104663"/>
    <lineage>
        <taxon>Bacteria</taxon>
        <taxon>Pseudomonadati</taxon>
        <taxon>Bacteroidota</taxon>
        <taxon>Chitinophagia</taxon>
        <taxon>Chitinophagales</taxon>
        <taxon>Chitinophagaceae</taxon>
        <taxon>Chitinophaga</taxon>
    </lineage>
</organism>
<dbReference type="STRING" id="104663.SAMN04488121_102499"/>
<dbReference type="AlphaFoldDB" id="A0A1G7MMN7"/>
<sequence>MLVHKHLSKLCVLHIFLFFVCLETQAQTNANYIKSLNSLLPVSPNANSIMKYGDVPVTLSNGLPGISVPIYTVEENGMQVPISLSYHAGGIKVDEPASWTGLGWSLSAGGAITREVRGLPDDNEAEIGFFSFVQTNDYYLNHATSKVRDSVFKEASQGRLDLEPDIFYFNAPGIGGKFAFDQETRTFTSLPQQPVKISRDATFNTWKILAPDGTSYYFENKETTTSTTKCDVEVNNFNSVISAWYLSKIVNANQTDSIMFDYSYVAYDYYSAGSSTTYTVLTGDRTLDRPNLNCFSHNYFSGYSRLSGIRTRKYIIEFIKAGIGREDIKDDYALNRINVKSVTGQLIKSYTLNYDYYNSLTCSSQVPDPARNQKRLRLLSVDERGKNDAESPLSYKFTYDSQTLPCRLSYSQDLWGYPNGASNTNPNTLVPKETFIGTRPDGSVVTMTIPGADRSPSEDKMKSGILTKIEYPTGGTTSFEFEANKIGYAASKYIPPKIKYKSQILSDIRYNNEYLDYSYEMQFVINEPPSSLNGYTLTGGVFASAIVEPMCDAANPTACGDYILMGPKTVTFTNTFDNVYLPNGTYTLRAMVSRINDTEPESGFRYFSCSVTYPVLDSSQSNGFLGNYVAGGLRIKRIINSDSVKPQTNNIREFRYHNPVNDSSYGRLLNIPVFNHYETVDVTETLPQGGGWAFKVNYLVRAGNSMVPFVTTQGGYVFYPKVTEYILGTAGNQRTDYQFSFVPAEIDENYPFTPSYDPDWQRGNNEMTTVYRLQDTIYSPQQVTATNFNYYPVSSSNQPFYKDLLAILTGNKNFYVIKDANDEFNTGMLEPELVPIVSQYMVPTGRFYKQSDTTMTIDPMVNKLTLVNSYKYGDTGQQLIEQKSTDSKGQVRTTKYSYPTDGELSTSHISSTVQNKMISENRLTTPLVSSISVNTAELKKELLFYNYQGKILALDSLQSSFYSAVPALDMAILQYDTYGNPITIKQRDGLFRKYIWAKDRGIVQASCISPVNANVVFTSFEYPGELSWNEASRTSSKSFTGKMAYQLSGASISITGLDAASRYFIYIWIENGASCTVDGVSLNYSGRSFNGWRLMSGTLTSKSQCVISGSGLVDHLTIVPEKSVFEGNVYDDAYHITSKTDNRALIYFYEYDSMGRLKVIRDQEGNILKQVDYQYQAPLTK</sequence>
<protein>
    <submittedName>
        <fullName evidence="2">YD repeat-containing protein</fullName>
    </submittedName>
</protein>
<keyword evidence="1" id="KW-0732">Signal</keyword>
<feature type="chain" id="PRO_5011608976" evidence="1">
    <location>
        <begin position="27"/>
        <end position="1181"/>
    </location>
</feature>
<dbReference type="NCBIfam" id="TIGR01643">
    <property type="entry name" value="YD_repeat_2x"/>
    <property type="match status" value="1"/>
</dbReference>
<feature type="signal peptide" evidence="1">
    <location>
        <begin position="1"/>
        <end position="26"/>
    </location>
</feature>
<evidence type="ECO:0000313" key="3">
    <source>
        <dbReference type="Proteomes" id="UP000199045"/>
    </source>
</evidence>
<evidence type="ECO:0000313" key="2">
    <source>
        <dbReference type="EMBL" id="SDF63055.1"/>
    </source>
</evidence>